<dbReference type="Pfam" id="PF00085">
    <property type="entry name" value="Thioredoxin"/>
    <property type="match status" value="2"/>
</dbReference>
<dbReference type="CDD" id="cd03073">
    <property type="entry name" value="PDI_b'_ERp72_ERp57"/>
    <property type="match status" value="1"/>
</dbReference>
<dbReference type="PhylomeDB" id="B4MYN2"/>
<keyword evidence="10 11" id="KW-0676">Redox-active center</keyword>
<dbReference type="HOGENOM" id="CLU_025879_6_0_1"/>
<dbReference type="FunCoup" id="B4MYN2">
    <property type="interactions" value="1536"/>
</dbReference>
<dbReference type="InterPro" id="IPR013766">
    <property type="entry name" value="Thioredoxin_domain"/>
</dbReference>
<evidence type="ECO:0000256" key="12">
    <source>
        <dbReference type="RuleBase" id="RU004208"/>
    </source>
</evidence>
<dbReference type="NCBIfam" id="TIGR01130">
    <property type="entry name" value="ER_PDI_fam"/>
    <property type="match status" value="1"/>
</dbReference>
<dbReference type="CDD" id="cd02997">
    <property type="entry name" value="PDI_a_PDIR"/>
    <property type="match status" value="1"/>
</dbReference>
<evidence type="ECO:0000256" key="6">
    <source>
        <dbReference type="ARBA" id="ARBA00022737"/>
    </source>
</evidence>
<dbReference type="EMBL" id="CH963894">
    <property type="protein sequence ID" value="EDW77221.1"/>
    <property type="molecule type" value="Genomic_DNA"/>
</dbReference>
<dbReference type="SMR" id="B4MYN2"/>
<protein>
    <recommendedName>
        <fullName evidence="4 13">Protein disulfide-isomerase</fullName>
        <ecNumber evidence="4 13">5.3.4.1</ecNumber>
    </recommendedName>
</protein>
<feature type="domain" description="Thioredoxin" evidence="14">
    <location>
        <begin position="9"/>
        <end position="152"/>
    </location>
</feature>
<dbReference type="GO" id="GO:0034976">
    <property type="term" value="P:response to endoplasmic reticulum stress"/>
    <property type="evidence" value="ECO:0007669"/>
    <property type="project" value="TreeGrafter"/>
</dbReference>
<dbReference type="FunFam" id="3.40.30.10:FF:000017">
    <property type="entry name" value="Protein disulfide-isomerase A4"/>
    <property type="match status" value="1"/>
</dbReference>
<evidence type="ECO:0000256" key="3">
    <source>
        <dbReference type="ARBA" id="ARBA00006347"/>
    </source>
</evidence>
<dbReference type="InterPro" id="IPR017937">
    <property type="entry name" value="Thioredoxin_CS"/>
</dbReference>
<keyword evidence="9 13" id="KW-0413">Isomerase</keyword>
<keyword evidence="7" id="KW-0256">Endoplasmic reticulum</keyword>
<dbReference type="InParanoid" id="B4MYN2"/>
<evidence type="ECO:0000313" key="15">
    <source>
        <dbReference type="EMBL" id="EDW77221.1"/>
    </source>
</evidence>
<dbReference type="FunFam" id="3.40.30.10:FF:000303">
    <property type="entry name" value="Protein disulfide-isomerase"/>
    <property type="match status" value="1"/>
</dbReference>
<accession>B4MYN2</accession>
<comment type="similarity">
    <text evidence="3 12">Belongs to the protein disulfide isomerase family.</text>
</comment>
<dbReference type="InterPro" id="IPR005788">
    <property type="entry name" value="PDI_thioredoxin-like_dom"/>
</dbReference>
<evidence type="ECO:0000256" key="1">
    <source>
        <dbReference type="ARBA" id="ARBA00001182"/>
    </source>
</evidence>
<organism evidence="15 16">
    <name type="scientific">Drosophila willistoni</name>
    <name type="common">Fruit fly</name>
    <dbReference type="NCBI Taxonomy" id="7260"/>
    <lineage>
        <taxon>Eukaryota</taxon>
        <taxon>Metazoa</taxon>
        <taxon>Ecdysozoa</taxon>
        <taxon>Arthropoda</taxon>
        <taxon>Hexapoda</taxon>
        <taxon>Insecta</taxon>
        <taxon>Pterygota</taxon>
        <taxon>Neoptera</taxon>
        <taxon>Endopterygota</taxon>
        <taxon>Diptera</taxon>
        <taxon>Brachycera</taxon>
        <taxon>Muscomorpha</taxon>
        <taxon>Ephydroidea</taxon>
        <taxon>Drosophilidae</taxon>
        <taxon>Drosophila</taxon>
        <taxon>Sophophora</taxon>
    </lineage>
</organism>
<dbReference type="Proteomes" id="UP000007798">
    <property type="component" value="Unassembled WGS sequence"/>
</dbReference>
<dbReference type="SUPFAM" id="SSF52833">
    <property type="entry name" value="Thioredoxin-like"/>
    <property type="match status" value="3"/>
</dbReference>
<dbReference type="FunFam" id="3.40.30.10:FF:000045">
    <property type="entry name" value="Disulfide-isomerase A3"/>
    <property type="match status" value="1"/>
</dbReference>
<feature type="disulfide bond" description="Redox-active" evidence="11">
    <location>
        <begin position="51"/>
        <end position="54"/>
    </location>
</feature>
<evidence type="ECO:0000259" key="14">
    <source>
        <dbReference type="PROSITE" id="PS51352"/>
    </source>
</evidence>
<evidence type="ECO:0000256" key="7">
    <source>
        <dbReference type="ARBA" id="ARBA00022824"/>
    </source>
</evidence>
<dbReference type="PROSITE" id="PS51352">
    <property type="entry name" value="THIOREDOXIN_2"/>
    <property type="match status" value="2"/>
</dbReference>
<evidence type="ECO:0000256" key="13">
    <source>
        <dbReference type="RuleBase" id="RU361130"/>
    </source>
</evidence>
<gene>
    <name evidence="15" type="primary">Dwil\GK22252</name>
    <name evidence="15" type="ORF">Dwil_GK22252</name>
</gene>
<dbReference type="STRING" id="7260.B4MYN2"/>
<feature type="domain" description="Thioredoxin" evidence="14">
    <location>
        <begin position="344"/>
        <end position="472"/>
    </location>
</feature>
<keyword evidence="8 11" id="KW-1015">Disulfide bond</keyword>
<evidence type="ECO:0000313" key="16">
    <source>
        <dbReference type="Proteomes" id="UP000007798"/>
    </source>
</evidence>
<sequence>MWRLAAAVLIFGYIATASGAEQDVLDLGDDNFASTLKEHETTLVMFYAPWCGHCKRLKPEYAKAAELVKDDDPPLKFAKVDCTEAGKETCSKYSVSGYPTLKIFRHDEVSQDYNGPREANGIVKYMRAQVGPASKNVHTVEELTKFLDTKDTTVFGYFEDLDSQLAKVFLKFADKNREKYRFGHSSEEAVLKKQGETDKIVLIRAPHLNNKFESSSIKFEGSSESDLTTFVKENFHGLVGHRTQDTARDFQNPLITAYYSVDYQKNPKGTNYWRNRVLKVAKEFAGQINFAISSKDDFQHELNEYGYDFVGEKPVILARDAKNLKYALKDEFSVENLQDFVEKLLANELEPYIKSEAVPESNDAPVKVAVAKNFDDVVINNGKDTLVEFYAPWCGHCKKLAPVFDELAEKLVDEDVAIVKMDATANDVPPEFNVRGFPTLFWLPKDAKNKPISYNGGREVDDFVKYIAKEASSELKGFDRSGKPKKTEL</sequence>
<evidence type="ECO:0000256" key="8">
    <source>
        <dbReference type="ARBA" id="ARBA00023157"/>
    </source>
</evidence>
<reference evidence="15 16" key="1">
    <citation type="journal article" date="2007" name="Nature">
        <title>Evolution of genes and genomes on the Drosophila phylogeny.</title>
        <authorList>
            <consortium name="Drosophila 12 Genomes Consortium"/>
            <person name="Clark A.G."/>
            <person name="Eisen M.B."/>
            <person name="Smith D.R."/>
            <person name="Bergman C.M."/>
            <person name="Oliver B."/>
            <person name="Markow T.A."/>
            <person name="Kaufman T.C."/>
            <person name="Kellis M."/>
            <person name="Gelbart W."/>
            <person name="Iyer V.N."/>
            <person name="Pollard D.A."/>
            <person name="Sackton T.B."/>
            <person name="Larracuente A.M."/>
            <person name="Singh N.D."/>
            <person name="Abad J.P."/>
            <person name="Abt D.N."/>
            <person name="Adryan B."/>
            <person name="Aguade M."/>
            <person name="Akashi H."/>
            <person name="Anderson W.W."/>
            <person name="Aquadro C.F."/>
            <person name="Ardell D.H."/>
            <person name="Arguello R."/>
            <person name="Artieri C.G."/>
            <person name="Barbash D.A."/>
            <person name="Barker D."/>
            <person name="Barsanti P."/>
            <person name="Batterham P."/>
            <person name="Batzoglou S."/>
            <person name="Begun D."/>
            <person name="Bhutkar A."/>
            <person name="Blanco E."/>
            <person name="Bosak S.A."/>
            <person name="Bradley R.K."/>
            <person name="Brand A.D."/>
            <person name="Brent M.R."/>
            <person name="Brooks A.N."/>
            <person name="Brown R.H."/>
            <person name="Butlin R.K."/>
            <person name="Caggese C."/>
            <person name="Calvi B.R."/>
            <person name="Bernardo de Carvalho A."/>
            <person name="Caspi A."/>
            <person name="Castrezana S."/>
            <person name="Celniker S.E."/>
            <person name="Chang J.L."/>
            <person name="Chapple C."/>
            <person name="Chatterji S."/>
            <person name="Chinwalla A."/>
            <person name="Civetta A."/>
            <person name="Clifton S.W."/>
            <person name="Comeron J.M."/>
            <person name="Costello J.C."/>
            <person name="Coyne J.A."/>
            <person name="Daub J."/>
            <person name="David R.G."/>
            <person name="Delcher A.L."/>
            <person name="Delehaunty K."/>
            <person name="Do C.B."/>
            <person name="Ebling H."/>
            <person name="Edwards K."/>
            <person name="Eickbush T."/>
            <person name="Evans J.D."/>
            <person name="Filipski A."/>
            <person name="Findeiss S."/>
            <person name="Freyhult E."/>
            <person name="Fulton L."/>
            <person name="Fulton R."/>
            <person name="Garcia A.C."/>
            <person name="Gardiner A."/>
            <person name="Garfield D.A."/>
            <person name="Garvin B.E."/>
            <person name="Gibson G."/>
            <person name="Gilbert D."/>
            <person name="Gnerre S."/>
            <person name="Godfrey J."/>
            <person name="Good R."/>
            <person name="Gotea V."/>
            <person name="Gravely B."/>
            <person name="Greenberg A.J."/>
            <person name="Griffiths-Jones S."/>
            <person name="Gross S."/>
            <person name="Guigo R."/>
            <person name="Gustafson E.A."/>
            <person name="Haerty W."/>
            <person name="Hahn M.W."/>
            <person name="Halligan D.L."/>
            <person name="Halpern A.L."/>
            <person name="Halter G.M."/>
            <person name="Han M.V."/>
            <person name="Heger A."/>
            <person name="Hillier L."/>
            <person name="Hinrichs A.S."/>
            <person name="Holmes I."/>
            <person name="Hoskins R.A."/>
            <person name="Hubisz M.J."/>
            <person name="Hultmark D."/>
            <person name="Huntley M.A."/>
            <person name="Jaffe D.B."/>
            <person name="Jagadeeshan S."/>
            <person name="Jeck W.R."/>
            <person name="Johnson J."/>
            <person name="Jones C.D."/>
            <person name="Jordan W.C."/>
            <person name="Karpen G.H."/>
            <person name="Kataoka E."/>
            <person name="Keightley P.D."/>
            <person name="Kheradpour P."/>
            <person name="Kirkness E.F."/>
            <person name="Koerich L.B."/>
            <person name="Kristiansen K."/>
            <person name="Kudrna D."/>
            <person name="Kulathinal R.J."/>
            <person name="Kumar S."/>
            <person name="Kwok R."/>
            <person name="Lander E."/>
            <person name="Langley C.H."/>
            <person name="Lapoint R."/>
            <person name="Lazzaro B.P."/>
            <person name="Lee S.J."/>
            <person name="Levesque L."/>
            <person name="Li R."/>
            <person name="Lin C.F."/>
            <person name="Lin M.F."/>
            <person name="Lindblad-Toh K."/>
            <person name="Llopart A."/>
            <person name="Long M."/>
            <person name="Low L."/>
            <person name="Lozovsky E."/>
            <person name="Lu J."/>
            <person name="Luo M."/>
            <person name="Machado C.A."/>
            <person name="Makalowski W."/>
            <person name="Marzo M."/>
            <person name="Matsuda M."/>
            <person name="Matzkin L."/>
            <person name="McAllister B."/>
            <person name="McBride C.S."/>
            <person name="McKernan B."/>
            <person name="McKernan K."/>
            <person name="Mendez-Lago M."/>
            <person name="Minx P."/>
            <person name="Mollenhauer M.U."/>
            <person name="Montooth K."/>
            <person name="Mount S.M."/>
            <person name="Mu X."/>
            <person name="Myers E."/>
            <person name="Negre B."/>
            <person name="Newfeld S."/>
            <person name="Nielsen R."/>
            <person name="Noor M.A."/>
            <person name="O'Grady P."/>
            <person name="Pachter L."/>
            <person name="Papaceit M."/>
            <person name="Parisi M.J."/>
            <person name="Parisi M."/>
            <person name="Parts L."/>
            <person name="Pedersen J.S."/>
            <person name="Pesole G."/>
            <person name="Phillippy A.M."/>
            <person name="Ponting C.P."/>
            <person name="Pop M."/>
            <person name="Porcelli D."/>
            <person name="Powell J.R."/>
            <person name="Prohaska S."/>
            <person name="Pruitt K."/>
            <person name="Puig M."/>
            <person name="Quesneville H."/>
            <person name="Ram K.R."/>
            <person name="Rand D."/>
            <person name="Rasmussen M.D."/>
            <person name="Reed L.K."/>
            <person name="Reenan R."/>
            <person name="Reily A."/>
            <person name="Remington K.A."/>
            <person name="Rieger T.T."/>
            <person name="Ritchie M.G."/>
            <person name="Robin C."/>
            <person name="Rogers Y.H."/>
            <person name="Rohde C."/>
            <person name="Rozas J."/>
            <person name="Rubenfield M.J."/>
            <person name="Ruiz A."/>
            <person name="Russo S."/>
            <person name="Salzberg S.L."/>
            <person name="Sanchez-Gracia A."/>
            <person name="Saranga D.J."/>
            <person name="Sato H."/>
            <person name="Schaeffer S.W."/>
            <person name="Schatz M.C."/>
            <person name="Schlenke T."/>
            <person name="Schwartz R."/>
            <person name="Segarra C."/>
            <person name="Singh R.S."/>
            <person name="Sirot L."/>
            <person name="Sirota M."/>
            <person name="Sisneros N.B."/>
            <person name="Smith C.D."/>
            <person name="Smith T.F."/>
            <person name="Spieth J."/>
            <person name="Stage D.E."/>
            <person name="Stark A."/>
            <person name="Stephan W."/>
            <person name="Strausberg R.L."/>
            <person name="Strempel S."/>
            <person name="Sturgill D."/>
            <person name="Sutton G."/>
            <person name="Sutton G.G."/>
            <person name="Tao W."/>
            <person name="Teichmann S."/>
            <person name="Tobari Y.N."/>
            <person name="Tomimura Y."/>
            <person name="Tsolas J.M."/>
            <person name="Valente V.L."/>
            <person name="Venter E."/>
            <person name="Venter J.C."/>
            <person name="Vicario S."/>
            <person name="Vieira F.G."/>
            <person name="Vilella A.J."/>
            <person name="Villasante A."/>
            <person name="Walenz B."/>
            <person name="Wang J."/>
            <person name="Wasserman M."/>
            <person name="Watts T."/>
            <person name="Wilson D."/>
            <person name="Wilson R.K."/>
            <person name="Wing R.A."/>
            <person name="Wolfner M.F."/>
            <person name="Wong A."/>
            <person name="Wong G.K."/>
            <person name="Wu C.I."/>
            <person name="Wu G."/>
            <person name="Yamamoto D."/>
            <person name="Yang H.P."/>
            <person name="Yang S.P."/>
            <person name="Yorke J.A."/>
            <person name="Yoshida K."/>
            <person name="Zdobnov E."/>
            <person name="Zhang P."/>
            <person name="Zhang Y."/>
            <person name="Zimin A.V."/>
            <person name="Baldwin J."/>
            <person name="Abdouelleil A."/>
            <person name="Abdulkadir J."/>
            <person name="Abebe A."/>
            <person name="Abera B."/>
            <person name="Abreu J."/>
            <person name="Acer S.C."/>
            <person name="Aftuck L."/>
            <person name="Alexander A."/>
            <person name="An P."/>
            <person name="Anderson E."/>
            <person name="Anderson S."/>
            <person name="Arachi H."/>
            <person name="Azer M."/>
            <person name="Bachantsang P."/>
            <person name="Barry A."/>
            <person name="Bayul T."/>
            <person name="Berlin A."/>
            <person name="Bessette D."/>
            <person name="Bloom T."/>
            <person name="Blye J."/>
            <person name="Boguslavskiy L."/>
            <person name="Bonnet C."/>
            <person name="Boukhgalter B."/>
            <person name="Bourzgui I."/>
            <person name="Brown A."/>
            <person name="Cahill P."/>
            <person name="Channer S."/>
            <person name="Cheshatsang Y."/>
            <person name="Chuda L."/>
            <person name="Citroen M."/>
            <person name="Collymore A."/>
            <person name="Cooke P."/>
            <person name="Costello M."/>
            <person name="D'Aco K."/>
            <person name="Daza R."/>
            <person name="De Haan G."/>
            <person name="DeGray S."/>
            <person name="DeMaso C."/>
            <person name="Dhargay N."/>
            <person name="Dooley K."/>
            <person name="Dooley E."/>
            <person name="Doricent M."/>
            <person name="Dorje P."/>
            <person name="Dorjee K."/>
            <person name="Dupes A."/>
            <person name="Elong R."/>
            <person name="Falk J."/>
            <person name="Farina A."/>
            <person name="Faro S."/>
            <person name="Ferguson D."/>
            <person name="Fisher S."/>
            <person name="Foley C.D."/>
            <person name="Franke A."/>
            <person name="Friedrich D."/>
            <person name="Gadbois L."/>
            <person name="Gearin G."/>
            <person name="Gearin C.R."/>
            <person name="Giannoukos G."/>
            <person name="Goode T."/>
            <person name="Graham J."/>
            <person name="Grandbois E."/>
            <person name="Grewal S."/>
            <person name="Gyaltsen K."/>
            <person name="Hafez N."/>
            <person name="Hagos B."/>
            <person name="Hall J."/>
            <person name="Henson C."/>
            <person name="Hollinger A."/>
            <person name="Honan T."/>
            <person name="Huard M.D."/>
            <person name="Hughes L."/>
            <person name="Hurhula B."/>
            <person name="Husby M.E."/>
            <person name="Kamat A."/>
            <person name="Kanga B."/>
            <person name="Kashin S."/>
            <person name="Khazanovich D."/>
            <person name="Kisner P."/>
            <person name="Lance K."/>
            <person name="Lara M."/>
            <person name="Lee W."/>
            <person name="Lennon N."/>
            <person name="Letendre F."/>
            <person name="LeVine R."/>
            <person name="Lipovsky A."/>
            <person name="Liu X."/>
            <person name="Liu J."/>
            <person name="Liu S."/>
            <person name="Lokyitsang T."/>
            <person name="Lokyitsang Y."/>
            <person name="Lubonja R."/>
            <person name="Lui A."/>
            <person name="MacDonald P."/>
            <person name="Magnisalis V."/>
            <person name="Maru K."/>
            <person name="Matthews C."/>
            <person name="McCusker W."/>
            <person name="McDonough S."/>
            <person name="Mehta T."/>
            <person name="Meldrim J."/>
            <person name="Meneus L."/>
            <person name="Mihai O."/>
            <person name="Mihalev A."/>
            <person name="Mihova T."/>
            <person name="Mittelman R."/>
            <person name="Mlenga V."/>
            <person name="Montmayeur A."/>
            <person name="Mulrain L."/>
            <person name="Navidi A."/>
            <person name="Naylor J."/>
            <person name="Negash T."/>
            <person name="Nguyen T."/>
            <person name="Nguyen N."/>
            <person name="Nicol R."/>
            <person name="Norbu C."/>
            <person name="Norbu N."/>
            <person name="Novod N."/>
            <person name="O'Neill B."/>
            <person name="Osman S."/>
            <person name="Markiewicz E."/>
            <person name="Oyono O.L."/>
            <person name="Patti C."/>
            <person name="Phunkhang P."/>
            <person name="Pierre F."/>
            <person name="Priest M."/>
            <person name="Raghuraman S."/>
            <person name="Rege F."/>
            <person name="Reyes R."/>
            <person name="Rise C."/>
            <person name="Rogov P."/>
            <person name="Ross K."/>
            <person name="Ryan E."/>
            <person name="Settipalli S."/>
            <person name="Shea T."/>
            <person name="Sherpa N."/>
            <person name="Shi L."/>
            <person name="Shih D."/>
            <person name="Sparrow T."/>
            <person name="Spaulding J."/>
            <person name="Stalker J."/>
            <person name="Stange-Thomann N."/>
            <person name="Stavropoulos S."/>
            <person name="Stone C."/>
            <person name="Strader C."/>
            <person name="Tesfaye S."/>
            <person name="Thomson T."/>
            <person name="Thoulutsang Y."/>
            <person name="Thoulutsang D."/>
            <person name="Topham K."/>
            <person name="Topping I."/>
            <person name="Tsamla T."/>
            <person name="Vassiliev H."/>
            <person name="Vo A."/>
            <person name="Wangchuk T."/>
            <person name="Wangdi T."/>
            <person name="Weiand M."/>
            <person name="Wilkinson J."/>
            <person name="Wilson A."/>
            <person name="Yadav S."/>
            <person name="Young G."/>
            <person name="Yu Q."/>
            <person name="Zembek L."/>
            <person name="Zhong D."/>
            <person name="Zimmer A."/>
            <person name="Zwirko Z."/>
            <person name="Jaffe D.B."/>
            <person name="Alvarez P."/>
            <person name="Brockman W."/>
            <person name="Butler J."/>
            <person name="Chin C."/>
            <person name="Gnerre S."/>
            <person name="Grabherr M."/>
            <person name="Kleber M."/>
            <person name="Mauceli E."/>
            <person name="MacCallum I."/>
        </authorList>
    </citation>
    <scope>NUCLEOTIDE SEQUENCE [LARGE SCALE GENOMIC DNA]</scope>
    <source>
        <strain evidence="16">Tucson 14030-0811.24</strain>
    </source>
</reference>
<keyword evidence="6" id="KW-0677">Repeat</keyword>
<comment type="subcellular location">
    <subcellularLocation>
        <location evidence="2">Endoplasmic reticulum lumen</location>
    </subcellularLocation>
</comment>
<feature type="signal peptide" evidence="13">
    <location>
        <begin position="1"/>
        <end position="19"/>
    </location>
</feature>
<dbReference type="FunFam" id="3.40.30.10:FF:000077">
    <property type="entry name" value="Protein disulfide-isomerase"/>
    <property type="match status" value="1"/>
</dbReference>
<keyword evidence="5 13" id="KW-0732">Signal</keyword>
<name>B4MYN2_DROWI</name>
<evidence type="ECO:0000256" key="5">
    <source>
        <dbReference type="ARBA" id="ARBA00022729"/>
    </source>
</evidence>
<dbReference type="PANTHER" id="PTHR18929">
    <property type="entry name" value="PROTEIN DISULFIDE ISOMERASE"/>
    <property type="match status" value="1"/>
</dbReference>
<dbReference type="CDD" id="cd02995">
    <property type="entry name" value="PDI_a_PDI_a'_C"/>
    <property type="match status" value="1"/>
</dbReference>
<evidence type="ECO:0000256" key="10">
    <source>
        <dbReference type="ARBA" id="ARBA00023284"/>
    </source>
</evidence>
<dbReference type="Pfam" id="PF13848">
    <property type="entry name" value="Thioredoxin_6"/>
    <property type="match status" value="1"/>
</dbReference>
<evidence type="ECO:0000256" key="2">
    <source>
        <dbReference type="ARBA" id="ARBA00004319"/>
    </source>
</evidence>
<evidence type="ECO:0000256" key="11">
    <source>
        <dbReference type="PIRSR" id="PIRSR605792-51"/>
    </source>
</evidence>
<dbReference type="GO" id="GO:0003756">
    <property type="term" value="F:protein disulfide isomerase activity"/>
    <property type="evidence" value="ECO:0007669"/>
    <property type="project" value="UniProtKB-EC"/>
</dbReference>
<dbReference type="GO" id="GO:0005788">
    <property type="term" value="C:endoplasmic reticulum lumen"/>
    <property type="evidence" value="ECO:0007669"/>
    <property type="project" value="UniProtKB-SubCell"/>
</dbReference>
<dbReference type="OMA" id="HRTQDSV"/>
<dbReference type="KEGG" id="dwi:6643280"/>
<dbReference type="AlphaFoldDB" id="B4MYN2"/>
<comment type="catalytic activity">
    <reaction evidence="1 13">
        <text>Catalyzes the rearrangement of -S-S- bonds in proteins.</text>
        <dbReference type="EC" id="5.3.4.1"/>
    </reaction>
</comment>
<dbReference type="PRINTS" id="PR00421">
    <property type="entry name" value="THIOREDOXIN"/>
</dbReference>
<dbReference type="InterPro" id="IPR046374">
    <property type="entry name" value="PDI_a_PDIR"/>
</dbReference>
<dbReference type="OrthoDB" id="427280at2759"/>
<keyword evidence="16" id="KW-1185">Reference proteome</keyword>
<dbReference type="PROSITE" id="PS00194">
    <property type="entry name" value="THIOREDOXIN_1"/>
    <property type="match status" value="2"/>
</dbReference>
<dbReference type="eggNOG" id="KOG0190">
    <property type="taxonomic scope" value="Eukaryota"/>
</dbReference>
<evidence type="ECO:0000256" key="9">
    <source>
        <dbReference type="ARBA" id="ARBA00023235"/>
    </source>
</evidence>
<feature type="disulfide bond" description="Redox-active" evidence="11">
    <location>
        <begin position="394"/>
        <end position="397"/>
    </location>
</feature>
<dbReference type="NCBIfam" id="TIGR01126">
    <property type="entry name" value="pdi_dom"/>
    <property type="match status" value="2"/>
</dbReference>
<dbReference type="EC" id="5.3.4.1" evidence="4 13"/>
<evidence type="ECO:0000256" key="4">
    <source>
        <dbReference type="ARBA" id="ARBA00012723"/>
    </source>
</evidence>
<dbReference type="Gene3D" id="3.40.30.10">
    <property type="entry name" value="Glutaredoxin"/>
    <property type="match status" value="4"/>
</dbReference>
<dbReference type="InterPro" id="IPR005792">
    <property type="entry name" value="Prot_disulphide_isomerase"/>
</dbReference>
<dbReference type="InterPro" id="IPR036249">
    <property type="entry name" value="Thioredoxin-like_sf"/>
</dbReference>
<dbReference type="GO" id="GO:0006457">
    <property type="term" value="P:protein folding"/>
    <property type="evidence" value="ECO:0007669"/>
    <property type="project" value="TreeGrafter"/>
</dbReference>
<dbReference type="PANTHER" id="PTHR18929:SF132">
    <property type="entry name" value="PROTEIN DISULFIDE-ISOMERASE A3"/>
    <property type="match status" value="1"/>
</dbReference>
<feature type="chain" id="PRO_5005123269" description="Protein disulfide-isomerase" evidence="13">
    <location>
        <begin position="20"/>
        <end position="489"/>
    </location>
</feature>
<proteinExistence type="inferred from homology"/>